<dbReference type="SUPFAM" id="SSF46689">
    <property type="entry name" value="Homeodomain-like"/>
    <property type="match status" value="1"/>
</dbReference>
<dbReference type="RefSeq" id="WP_238310053.1">
    <property type="nucleotide sequence ID" value="NZ_BPQV01000002.1"/>
</dbReference>
<dbReference type="Pfam" id="PF00440">
    <property type="entry name" value="TetR_N"/>
    <property type="match status" value="1"/>
</dbReference>
<evidence type="ECO:0000256" key="3">
    <source>
        <dbReference type="ARBA" id="ARBA00023163"/>
    </source>
</evidence>
<evidence type="ECO:0000256" key="4">
    <source>
        <dbReference type="PROSITE-ProRule" id="PRU00335"/>
    </source>
</evidence>
<accession>A0ABQ4T394</accession>
<evidence type="ECO:0000313" key="6">
    <source>
        <dbReference type="EMBL" id="GJE26112.1"/>
    </source>
</evidence>
<organism evidence="6 7">
    <name type="scientific">Methylobacterium organophilum</name>
    <dbReference type="NCBI Taxonomy" id="410"/>
    <lineage>
        <taxon>Bacteria</taxon>
        <taxon>Pseudomonadati</taxon>
        <taxon>Pseudomonadota</taxon>
        <taxon>Alphaproteobacteria</taxon>
        <taxon>Hyphomicrobiales</taxon>
        <taxon>Methylobacteriaceae</taxon>
        <taxon>Methylobacterium</taxon>
    </lineage>
</organism>
<dbReference type="InterPro" id="IPR054156">
    <property type="entry name" value="YxaF_TetR_C"/>
</dbReference>
<feature type="DNA-binding region" description="H-T-H motif" evidence="4">
    <location>
        <begin position="28"/>
        <end position="47"/>
    </location>
</feature>
<evidence type="ECO:0000256" key="2">
    <source>
        <dbReference type="ARBA" id="ARBA00023125"/>
    </source>
</evidence>
<proteinExistence type="predicted"/>
<reference evidence="6" key="1">
    <citation type="journal article" date="2021" name="Front. Microbiol.">
        <title>Comprehensive Comparative Genomics and Phenotyping of Methylobacterium Species.</title>
        <authorList>
            <person name="Alessa O."/>
            <person name="Ogura Y."/>
            <person name="Fujitani Y."/>
            <person name="Takami H."/>
            <person name="Hayashi T."/>
            <person name="Sahin N."/>
            <person name="Tani A."/>
        </authorList>
    </citation>
    <scope>NUCLEOTIDE SEQUENCE</scope>
    <source>
        <strain evidence="6">NBRC 15689</strain>
    </source>
</reference>
<keyword evidence="3" id="KW-0804">Transcription</keyword>
<protein>
    <submittedName>
        <fullName evidence="6">HTH-type transcriptional regulator YxaF</fullName>
    </submittedName>
</protein>
<dbReference type="PANTHER" id="PTHR47506:SF1">
    <property type="entry name" value="HTH-TYPE TRANSCRIPTIONAL REGULATOR YJDC"/>
    <property type="match status" value="1"/>
</dbReference>
<keyword evidence="1" id="KW-0805">Transcription regulation</keyword>
<evidence type="ECO:0000313" key="7">
    <source>
        <dbReference type="Proteomes" id="UP001055156"/>
    </source>
</evidence>
<dbReference type="EMBL" id="BPQV01000002">
    <property type="protein sequence ID" value="GJE26112.1"/>
    <property type="molecule type" value="Genomic_DNA"/>
</dbReference>
<keyword evidence="2 4" id="KW-0238">DNA-binding</keyword>
<evidence type="ECO:0000259" key="5">
    <source>
        <dbReference type="PROSITE" id="PS50977"/>
    </source>
</evidence>
<comment type="caution">
    <text evidence="6">The sequence shown here is derived from an EMBL/GenBank/DDBJ whole genome shotgun (WGS) entry which is preliminary data.</text>
</comment>
<dbReference type="PROSITE" id="PS50977">
    <property type="entry name" value="HTH_TETR_2"/>
    <property type="match status" value="1"/>
</dbReference>
<dbReference type="InterPro" id="IPR036271">
    <property type="entry name" value="Tet_transcr_reg_TetR-rel_C_sf"/>
</dbReference>
<dbReference type="Proteomes" id="UP001055156">
    <property type="component" value="Unassembled WGS sequence"/>
</dbReference>
<reference evidence="6" key="2">
    <citation type="submission" date="2021-08" db="EMBL/GenBank/DDBJ databases">
        <authorList>
            <person name="Tani A."/>
            <person name="Ola A."/>
            <person name="Ogura Y."/>
            <person name="Katsura K."/>
            <person name="Hayashi T."/>
        </authorList>
    </citation>
    <scope>NUCLEOTIDE SEQUENCE</scope>
    <source>
        <strain evidence="6">NBRC 15689</strain>
    </source>
</reference>
<gene>
    <name evidence="6" type="primary">yxaF</name>
    <name evidence="6" type="ORF">LKMONMHP_0958</name>
</gene>
<evidence type="ECO:0000256" key="1">
    <source>
        <dbReference type="ARBA" id="ARBA00023015"/>
    </source>
</evidence>
<name>A0ABQ4T394_METOR</name>
<dbReference type="InterPro" id="IPR001647">
    <property type="entry name" value="HTH_TetR"/>
</dbReference>
<dbReference type="PANTHER" id="PTHR47506">
    <property type="entry name" value="TRANSCRIPTIONAL REGULATORY PROTEIN"/>
    <property type="match status" value="1"/>
</dbReference>
<dbReference type="InterPro" id="IPR009057">
    <property type="entry name" value="Homeodomain-like_sf"/>
</dbReference>
<keyword evidence="7" id="KW-1185">Reference proteome</keyword>
<sequence length="186" mass="20427">MARVASGREELLPVLAEVFREHGFEGASLTLIGTRTGLGKGSLYHFFPGGKEEMAEAVLASIEAWFEAEMFRPLREAEDPARAVRNMLGATDTYFRSGRRVCLVGVLALGEVRDRFAERIDSYFAAWRDALAEALRRYGLDAAEARARAEDAVAAIQGGLVAARALRDPALFTRLLARLEERLLAG</sequence>
<dbReference type="Pfam" id="PF21993">
    <property type="entry name" value="TetR_C_13_2"/>
    <property type="match status" value="1"/>
</dbReference>
<dbReference type="Gene3D" id="1.10.357.10">
    <property type="entry name" value="Tetracycline Repressor, domain 2"/>
    <property type="match status" value="1"/>
</dbReference>
<feature type="domain" description="HTH tetR-type" evidence="5">
    <location>
        <begin position="5"/>
        <end position="65"/>
    </location>
</feature>
<dbReference type="SUPFAM" id="SSF48498">
    <property type="entry name" value="Tetracyclin repressor-like, C-terminal domain"/>
    <property type="match status" value="1"/>
</dbReference>